<dbReference type="Proteomes" id="UP000198362">
    <property type="component" value="Unassembled WGS sequence"/>
</dbReference>
<evidence type="ECO:0000313" key="2">
    <source>
        <dbReference type="Proteomes" id="UP000198362"/>
    </source>
</evidence>
<proteinExistence type="predicted"/>
<dbReference type="OrthoDB" id="3393220at2"/>
<dbReference type="RefSeq" id="WP_089244963.1">
    <property type="nucleotide sequence ID" value="NZ_FZPH01000002.1"/>
</dbReference>
<reference evidence="1 2" key="1">
    <citation type="submission" date="2017-06" db="EMBL/GenBank/DDBJ databases">
        <authorList>
            <person name="Kim H.J."/>
            <person name="Triplett B.A."/>
        </authorList>
    </citation>
    <scope>NUCLEOTIDE SEQUENCE [LARGE SCALE GENOMIC DNA]</scope>
    <source>
        <strain evidence="1 2">CGMCC 4.5593</strain>
    </source>
</reference>
<evidence type="ECO:0000313" key="1">
    <source>
        <dbReference type="EMBL" id="SNS86922.1"/>
    </source>
</evidence>
<sequence>MDGDLRVDPGLLRDRAAELDLVAFALAVGRDDLCVPAPEWSSGIALASLAGDVSSALGAVAARVAGSGGLLRDAARSYEEADLRAAIRLHRVG</sequence>
<dbReference type="EMBL" id="FZPH01000002">
    <property type="protein sequence ID" value="SNS86922.1"/>
    <property type="molecule type" value="Genomic_DNA"/>
</dbReference>
<evidence type="ECO:0008006" key="3">
    <source>
        <dbReference type="Google" id="ProtNLM"/>
    </source>
</evidence>
<accession>A0A239I0J4</accession>
<dbReference type="AlphaFoldDB" id="A0A239I0J4"/>
<gene>
    <name evidence="1" type="ORF">SAMN05421812_102133</name>
</gene>
<organism evidence="1 2">
    <name type="scientific">Asanoa hainanensis</name>
    <dbReference type="NCBI Taxonomy" id="560556"/>
    <lineage>
        <taxon>Bacteria</taxon>
        <taxon>Bacillati</taxon>
        <taxon>Actinomycetota</taxon>
        <taxon>Actinomycetes</taxon>
        <taxon>Micromonosporales</taxon>
        <taxon>Micromonosporaceae</taxon>
        <taxon>Asanoa</taxon>
    </lineage>
</organism>
<keyword evidence="2" id="KW-1185">Reference proteome</keyword>
<name>A0A239I0J4_9ACTN</name>
<protein>
    <recommendedName>
        <fullName evidence="3">Excreted virulence factor EspC, type VII ESX diderm</fullName>
    </recommendedName>
</protein>